<evidence type="ECO:0000259" key="2">
    <source>
        <dbReference type="Pfam" id="PF13193"/>
    </source>
</evidence>
<dbReference type="PANTHER" id="PTHR24096">
    <property type="entry name" value="LONG-CHAIN-FATTY-ACID--COA LIGASE"/>
    <property type="match status" value="1"/>
</dbReference>
<dbReference type="Pfam" id="PF13193">
    <property type="entry name" value="AMP-binding_C"/>
    <property type="match status" value="1"/>
</dbReference>
<dbReference type="InterPro" id="IPR000873">
    <property type="entry name" value="AMP-dep_synth/lig_dom"/>
</dbReference>
<dbReference type="SUPFAM" id="SSF56801">
    <property type="entry name" value="Acetyl-CoA synthetase-like"/>
    <property type="match status" value="1"/>
</dbReference>
<dbReference type="InterPro" id="IPR025110">
    <property type="entry name" value="AMP-bd_C"/>
</dbReference>
<protein>
    <submittedName>
        <fullName evidence="3">4-coumarate--CoA ligase 2</fullName>
    </submittedName>
</protein>
<dbReference type="PANTHER" id="PTHR24096:SF194">
    <property type="entry name" value="AMP-DEPENDENT SYNTHETASE_LIGASE DOMAIN-CONTAINING PROTEIN"/>
    <property type="match status" value="1"/>
</dbReference>
<dbReference type="STRING" id="94208.A0A2S4KUE3"/>
<accession>A0A2S4KUE3</accession>
<dbReference type="GO" id="GO:0016405">
    <property type="term" value="F:CoA-ligase activity"/>
    <property type="evidence" value="ECO:0007669"/>
    <property type="project" value="TreeGrafter"/>
</dbReference>
<dbReference type="InterPro" id="IPR020845">
    <property type="entry name" value="AMP-binding_CS"/>
</dbReference>
<dbReference type="EMBL" id="PKSG01000646">
    <property type="protein sequence ID" value="POR33805.1"/>
    <property type="molecule type" value="Genomic_DNA"/>
</dbReference>
<dbReference type="AlphaFoldDB" id="A0A2S4KUE3"/>
<feature type="domain" description="AMP-dependent synthetase/ligase" evidence="1">
    <location>
        <begin position="29"/>
        <end position="402"/>
    </location>
</feature>
<proteinExistence type="predicted"/>
<dbReference type="Gene3D" id="3.40.50.12780">
    <property type="entry name" value="N-terminal domain of ligase-like"/>
    <property type="match status" value="1"/>
</dbReference>
<reference evidence="3 4" key="1">
    <citation type="submission" date="2018-01" db="EMBL/GenBank/DDBJ databases">
        <title>Harnessing the power of phylogenomics to disentangle the directionality and signatures of interkingdom host jumping in the parasitic fungal genus Tolypocladium.</title>
        <authorList>
            <person name="Quandt C.A."/>
            <person name="Patterson W."/>
            <person name="Spatafora J.W."/>
        </authorList>
    </citation>
    <scope>NUCLEOTIDE SEQUENCE [LARGE SCALE GENOMIC DNA]</scope>
    <source>
        <strain evidence="3 4">NRBC 100945</strain>
    </source>
</reference>
<name>A0A2S4KUE3_9HYPO</name>
<dbReference type="InterPro" id="IPR042099">
    <property type="entry name" value="ANL_N_sf"/>
</dbReference>
<dbReference type="Pfam" id="PF00501">
    <property type="entry name" value="AMP-binding"/>
    <property type="match status" value="1"/>
</dbReference>
<dbReference type="OrthoDB" id="6509636at2759"/>
<comment type="caution">
    <text evidence="3">The sequence shown here is derived from an EMBL/GenBank/DDBJ whole genome shotgun (WGS) entry which is preliminary data.</text>
</comment>
<dbReference type="InterPro" id="IPR045851">
    <property type="entry name" value="AMP-bd_C_sf"/>
</dbReference>
<evidence type="ECO:0000313" key="4">
    <source>
        <dbReference type="Proteomes" id="UP000237481"/>
    </source>
</evidence>
<dbReference type="PROSITE" id="PS00455">
    <property type="entry name" value="AMP_BINDING"/>
    <property type="match status" value="1"/>
</dbReference>
<sequence>MPFSSDYPPLVYPKTDILSYLFGDTPVSDKPLWIDSRQPGKSLSSRQALQWAKRLAFGLERLGLAKGDVVLTCTPNHVFAPVSFLGSAGGGFIFSGINPASTAHELAYQISNSTAKVILAHPSVLAPVLEAAAKVGVPMNHVFQFSDEGNPRRQGVEDWTAMIGTPEQGDSWQWPILGPREASQTIATINYSSGTTGLPKGVCVSHANLIASLEQNIFMRYLGTPYEASNSRVGERWIGFLPLYHAYGQLFMVLMATKLRCSVYVMAEFVFEQFLDVIERHKITSLHVVPPILVMLSKRPEAARRDLSSVREILCGAAPLSRDLQNLCQARLGVPIRQGWGMTESTCACVMMPGGPRDDSGSSGKLMPNCEAKLIDDQGREVDVGQRGELCIRGPNVSLGYWRNESATREIIDEQGWLRTGDVATCNRDGFIWIVDRKKELIKVNAFQVAPAELEAALLENEHVADAAVVGITLNGNEWPRAYVVIRDTSRGSVLPGDIKDWIASRVARHKRLEGGVVFVDEVPKLASGKIKRQAMRERAQRDAVELQKRNLGDVRARL</sequence>
<feature type="domain" description="AMP-binding enzyme C-terminal" evidence="2">
    <location>
        <begin position="453"/>
        <end position="530"/>
    </location>
</feature>
<gene>
    <name evidence="3" type="ORF">TPAR_05983</name>
</gene>
<evidence type="ECO:0000313" key="3">
    <source>
        <dbReference type="EMBL" id="POR33805.1"/>
    </source>
</evidence>
<evidence type="ECO:0000259" key="1">
    <source>
        <dbReference type="Pfam" id="PF00501"/>
    </source>
</evidence>
<keyword evidence="3" id="KW-0436">Ligase</keyword>
<dbReference type="Gene3D" id="3.30.300.30">
    <property type="match status" value="1"/>
</dbReference>
<dbReference type="CDD" id="cd05911">
    <property type="entry name" value="Firefly_Luc_like"/>
    <property type="match status" value="1"/>
</dbReference>
<dbReference type="Proteomes" id="UP000237481">
    <property type="component" value="Unassembled WGS sequence"/>
</dbReference>
<keyword evidence="4" id="KW-1185">Reference proteome</keyword>
<organism evidence="3 4">
    <name type="scientific">Tolypocladium paradoxum</name>
    <dbReference type="NCBI Taxonomy" id="94208"/>
    <lineage>
        <taxon>Eukaryota</taxon>
        <taxon>Fungi</taxon>
        <taxon>Dikarya</taxon>
        <taxon>Ascomycota</taxon>
        <taxon>Pezizomycotina</taxon>
        <taxon>Sordariomycetes</taxon>
        <taxon>Hypocreomycetidae</taxon>
        <taxon>Hypocreales</taxon>
        <taxon>Ophiocordycipitaceae</taxon>
        <taxon>Tolypocladium</taxon>
    </lineage>
</organism>